<gene>
    <name evidence="1" type="ORF">BN990_04030</name>
</gene>
<accession>A0A024QI77</accession>
<dbReference type="EMBL" id="CCDP010000003">
    <property type="protein sequence ID" value="CDQ41656.1"/>
    <property type="molecule type" value="Genomic_DNA"/>
</dbReference>
<name>A0A024QI77_9BACI</name>
<evidence type="ECO:0000313" key="1">
    <source>
        <dbReference type="EMBL" id="CDQ41656.1"/>
    </source>
</evidence>
<protein>
    <submittedName>
        <fullName evidence="1">Uncharacterized protein</fullName>
    </submittedName>
</protein>
<reference evidence="1 2" key="1">
    <citation type="submission" date="2014-03" db="EMBL/GenBank/DDBJ databases">
        <authorList>
            <person name="Urmite Genomes U."/>
        </authorList>
    </citation>
    <scope>NUCLEOTIDE SEQUENCE [LARGE SCALE GENOMIC DNA]</scope>
    <source>
        <strain evidence="1 2">Vm-5</strain>
    </source>
</reference>
<comment type="caution">
    <text evidence="1">The sequence shown here is derived from an EMBL/GenBank/DDBJ whole genome shotgun (WGS) entry which is preliminary data.</text>
</comment>
<dbReference type="AlphaFoldDB" id="A0A024QI77"/>
<reference evidence="2" key="2">
    <citation type="submission" date="2014-05" db="EMBL/GenBank/DDBJ databases">
        <title>Draft genome sequence of Virgibacillus massiliensis Vm-5.</title>
        <authorList>
            <person name="Khelaifia S."/>
            <person name="Croce O."/>
            <person name="Lagier J.C."/>
            <person name="Raoult D."/>
        </authorList>
    </citation>
    <scope>NUCLEOTIDE SEQUENCE [LARGE SCALE GENOMIC DNA]</scope>
    <source>
        <strain evidence="2">Vm-5</strain>
    </source>
</reference>
<proteinExistence type="predicted"/>
<organism evidence="1 2">
    <name type="scientific">Virgibacillus massiliensis</name>
    <dbReference type="NCBI Taxonomy" id="1462526"/>
    <lineage>
        <taxon>Bacteria</taxon>
        <taxon>Bacillati</taxon>
        <taxon>Bacillota</taxon>
        <taxon>Bacilli</taxon>
        <taxon>Bacillales</taxon>
        <taxon>Bacillaceae</taxon>
        <taxon>Virgibacillus</taxon>
    </lineage>
</organism>
<evidence type="ECO:0000313" key="2">
    <source>
        <dbReference type="Proteomes" id="UP000028875"/>
    </source>
</evidence>
<sequence>MYMNDRYPKYKNKNCDCAANTYNCMYCKHEHRKKRHNYCNKCNQQKNNCSCGKQDSGKIINEIYNNVN</sequence>
<keyword evidence="2" id="KW-1185">Reference proteome</keyword>
<dbReference type="Proteomes" id="UP000028875">
    <property type="component" value="Unassembled WGS sequence"/>
</dbReference>